<feature type="binding site" evidence="11">
    <location>
        <begin position="143"/>
        <end position="150"/>
    </location>
    <ligand>
        <name>ATP</name>
        <dbReference type="ChEBI" id="CHEBI:30616"/>
    </ligand>
</feature>
<comment type="function">
    <text evidence="13">DNA-dependent ATPase involved in processing of recombination intermediates, plays a role in repairing DNA breaks. Stimulates the branch migration of RecA-mediated strand transfer reactions, allowing the 3' invading strand to extend heteroduplex DNA faster. Binds ssDNA in the presence of ADP but not other nucleotides, has ATPase activity that is stimulated by ssDNA and various branched DNA structures, but inhibited by SSB. Does not have RecA's homology-searching function.</text>
</comment>
<feature type="compositionally biased region" description="Low complexity" evidence="14">
    <location>
        <begin position="519"/>
        <end position="528"/>
    </location>
</feature>
<keyword evidence="5" id="KW-0378">Hydrolase</keyword>
<dbReference type="Pfam" id="PF18073">
    <property type="entry name" value="Zn_ribbon_LapB"/>
    <property type="match status" value="1"/>
</dbReference>
<protein>
    <recommendedName>
        <fullName evidence="11 12">DNA repair protein RadA</fullName>
    </recommendedName>
</protein>
<feature type="domain" description="RecA family profile 1" evidence="15">
    <location>
        <begin position="114"/>
        <end position="263"/>
    </location>
</feature>
<keyword evidence="8 11" id="KW-0346">Stress response</keyword>
<dbReference type="HAMAP" id="MF_01498">
    <property type="entry name" value="RadA_bact"/>
    <property type="match status" value="1"/>
</dbReference>
<dbReference type="Proteomes" id="UP001500305">
    <property type="component" value="Unassembled WGS sequence"/>
</dbReference>
<evidence type="ECO:0000256" key="14">
    <source>
        <dbReference type="SAM" id="MobiDB-lite"/>
    </source>
</evidence>
<dbReference type="EMBL" id="BAAATR010000003">
    <property type="protein sequence ID" value="GAA2231768.1"/>
    <property type="molecule type" value="Genomic_DNA"/>
</dbReference>
<dbReference type="Pfam" id="PF13541">
    <property type="entry name" value="ChlI"/>
    <property type="match status" value="1"/>
</dbReference>
<evidence type="ECO:0000256" key="4">
    <source>
        <dbReference type="ARBA" id="ARBA00022771"/>
    </source>
</evidence>
<feature type="short sequence motif" description="RadA KNRFG motif" evidence="11">
    <location>
        <begin position="300"/>
        <end position="304"/>
    </location>
</feature>
<keyword evidence="3 11" id="KW-0227">DNA damage</keyword>
<keyword evidence="7 11" id="KW-0067">ATP-binding</keyword>
<feature type="region of interest" description="Disordered" evidence="14">
    <location>
        <begin position="496"/>
        <end position="528"/>
    </location>
</feature>
<comment type="caution">
    <text evidence="16">The sequence shown here is derived from an EMBL/GenBank/DDBJ whole genome shotgun (WGS) entry which is preliminary data.</text>
</comment>
<evidence type="ECO:0000256" key="5">
    <source>
        <dbReference type="ARBA" id="ARBA00022801"/>
    </source>
</evidence>
<keyword evidence="4 13" id="KW-0863">Zinc-finger</keyword>
<reference evidence="17" key="1">
    <citation type="journal article" date="2019" name="Int. J. Syst. Evol. Microbiol.">
        <title>The Global Catalogue of Microorganisms (GCM) 10K type strain sequencing project: providing services to taxonomists for standard genome sequencing and annotation.</title>
        <authorList>
            <consortium name="The Broad Institute Genomics Platform"/>
            <consortium name="The Broad Institute Genome Sequencing Center for Infectious Disease"/>
            <person name="Wu L."/>
            <person name="Ma J."/>
        </authorList>
    </citation>
    <scope>NUCLEOTIDE SEQUENCE [LARGE SCALE GENOMIC DNA]</scope>
    <source>
        <strain evidence="17">JCM 7356</strain>
    </source>
</reference>
<dbReference type="PANTHER" id="PTHR32472:SF10">
    <property type="entry name" value="DNA REPAIR PROTEIN RADA-LIKE PROTEIN"/>
    <property type="match status" value="1"/>
</dbReference>
<evidence type="ECO:0000256" key="7">
    <source>
        <dbReference type="ARBA" id="ARBA00022840"/>
    </source>
</evidence>
<keyword evidence="17" id="KW-1185">Reference proteome</keyword>
<dbReference type="CDD" id="cd01121">
    <property type="entry name" value="RadA_SMS_N"/>
    <property type="match status" value="1"/>
</dbReference>
<gene>
    <name evidence="11 16" type="primary">radA</name>
    <name evidence="16" type="ORF">GCM10010430_10140</name>
</gene>
<evidence type="ECO:0000256" key="12">
    <source>
        <dbReference type="NCBIfam" id="TIGR00416"/>
    </source>
</evidence>
<evidence type="ECO:0000256" key="3">
    <source>
        <dbReference type="ARBA" id="ARBA00022763"/>
    </source>
</evidence>
<comment type="function">
    <text evidence="11">Plays a role in repairing double-strand DNA breaks, probably involving stabilizing or processing branched DNA or blocked replication forks.</text>
</comment>
<comment type="domain">
    <text evidence="11">The middle region has homology to RecA with ATPase motifs including the RadA KNRFG motif, while the C-terminus is homologous to Lon protease.</text>
</comment>
<evidence type="ECO:0000259" key="15">
    <source>
        <dbReference type="PROSITE" id="PS50162"/>
    </source>
</evidence>
<organism evidence="16 17">
    <name type="scientific">Kitasatospora cystarginea</name>
    <dbReference type="NCBI Taxonomy" id="58350"/>
    <lineage>
        <taxon>Bacteria</taxon>
        <taxon>Bacillati</taxon>
        <taxon>Actinomycetota</taxon>
        <taxon>Actinomycetes</taxon>
        <taxon>Kitasatosporales</taxon>
        <taxon>Streptomycetaceae</taxon>
        <taxon>Kitasatospora</taxon>
    </lineage>
</organism>
<keyword evidence="6 13" id="KW-0862">Zinc</keyword>
<dbReference type="InterPro" id="IPR020568">
    <property type="entry name" value="Ribosomal_Su5_D2-typ_SF"/>
</dbReference>
<feature type="region of interest" description="Lon-protease-like" evidence="11">
    <location>
        <begin position="399"/>
        <end position="550"/>
    </location>
</feature>
<dbReference type="SUPFAM" id="SSF54211">
    <property type="entry name" value="Ribosomal protein S5 domain 2-like"/>
    <property type="match status" value="1"/>
</dbReference>
<evidence type="ECO:0000313" key="17">
    <source>
        <dbReference type="Proteomes" id="UP001500305"/>
    </source>
</evidence>
<dbReference type="InterPro" id="IPR041166">
    <property type="entry name" value="Rubredoxin_2"/>
</dbReference>
<keyword evidence="1 11" id="KW-0479">Metal-binding</keyword>
<dbReference type="SUPFAM" id="SSF52540">
    <property type="entry name" value="P-loop containing nucleoside triphosphate hydrolases"/>
    <property type="match status" value="1"/>
</dbReference>
<dbReference type="NCBIfam" id="TIGR00416">
    <property type="entry name" value="sms"/>
    <property type="match status" value="1"/>
</dbReference>
<keyword evidence="9 11" id="KW-0238">DNA-binding</keyword>
<dbReference type="PRINTS" id="PR01874">
    <property type="entry name" value="DNAREPAIRADA"/>
</dbReference>
<dbReference type="Gene3D" id="3.30.230.10">
    <property type="match status" value="1"/>
</dbReference>
<evidence type="ECO:0000256" key="10">
    <source>
        <dbReference type="ARBA" id="ARBA00023204"/>
    </source>
</evidence>
<dbReference type="InterPro" id="IPR003593">
    <property type="entry name" value="AAA+_ATPase"/>
</dbReference>
<evidence type="ECO:0000313" key="16">
    <source>
        <dbReference type="EMBL" id="GAA2231768.1"/>
    </source>
</evidence>
<sequence length="550" mass="57473">MSARPSGRVACTTARAGTAPSGRPVRTSGGRRPRLSYPADTVGGMAARTKTTAKPRPAYRCTECGNQLPKWVGRCPECNAWGTVEEYGAVPIRTTAAGPVSSPAKPIAQVDGQVATARTTGVPELDRVLGGGIVPGAVVLLAGEPGVGKSTLLLDVAAKAASDRHRTLYVTGEESAGQVRLRADRIKALSDHLYLAAESDLGAVLGHIEAVNPGLLILDSVQTIASAELDGAPGGPAQVREVANALIRASKERGMASLLVGHVTKDGQIAGPRLLEHLVDVVLSFEGDRHARLRIIRGVKNRYGATDEVGCFELHDEGIEGLVDPSGLFLTRRDKPVPGTCLTVTLEGRRPLVAEVQALMVDSQIPSPRRTTSGLESPRIAMILAVVERHGGVKLGKQDIYTATVGGVKLTEPSADLAIALAVASSSSDTPLPSNLVAIGEVGLAGEVRRVTGVQRRLAEAHRLGFTHALVPPDPGKVPPGMKVVEVSDIGEALRAIPGRRRPARSKAEGDNKPAPQGRSVSRPVPAPAVAAYPDELMAGWEPVDSDELA</sequence>
<keyword evidence="2 11" id="KW-0547">Nucleotide-binding</keyword>
<evidence type="ECO:0000256" key="11">
    <source>
        <dbReference type="HAMAP-Rule" id="MF_01498"/>
    </source>
</evidence>
<name>A0ABP5QFC0_9ACTN</name>
<dbReference type="PANTHER" id="PTHR32472">
    <property type="entry name" value="DNA REPAIR PROTEIN RADA"/>
    <property type="match status" value="1"/>
</dbReference>
<keyword evidence="10 11" id="KW-0234">DNA repair</keyword>
<evidence type="ECO:0000256" key="2">
    <source>
        <dbReference type="ARBA" id="ARBA00022741"/>
    </source>
</evidence>
<proteinExistence type="inferred from homology"/>
<dbReference type="InterPro" id="IPR027417">
    <property type="entry name" value="P-loop_NTPase"/>
</dbReference>
<comment type="similarity">
    <text evidence="11 13">Belongs to the RecA family. RadA subfamily.</text>
</comment>
<accession>A0ABP5QFC0</accession>
<dbReference type="InterPro" id="IPR014721">
    <property type="entry name" value="Ribsml_uS5_D2-typ_fold_subgr"/>
</dbReference>
<dbReference type="Pfam" id="PF13481">
    <property type="entry name" value="AAA_25"/>
    <property type="match status" value="1"/>
</dbReference>
<feature type="region of interest" description="Disordered" evidence="14">
    <location>
        <begin position="1"/>
        <end position="40"/>
    </location>
</feature>
<evidence type="ECO:0000256" key="6">
    <source>
        <dbReference type="ARBA" id="ARBA00022833"/>
    </source>
</evidence>
<evidence type="ECO:0000256" key="1">
    <source>
        <dbReference type="ARBA" id="ARBA00022723"/>
    </source>
</evidence>
<dbReference type="Gene3D" id="3.40.50.300">
    <property type="entry name" value="P-loop containing nucleotide triphosphate hydrolases"/>
    <property type="match status" value="1"/>
</dbReference>
<evidence type="ECO:0000256" key="9">
    <source>
        <dbReference type="ARBA" id="ARBA00023125"/>
    </source>
</evidence>
<evidence type="ECO:0000256" key="8">
    <source>
        <dbReference type="ARBA" id="ARBA00023016"/>
    </source>
</evidence>
<evidence type="ECO:0000256" key="13">
    <source>
        <dbReference type="RuleBase" id="RU003555"/>
    </source>
</evidence>
<dbReference type="InterPro" id="IPR004504">
    <property type="entry name" value="DNA_repair_RadA"/>
</dbReference>
<dbReference type="PROSITE" id="PS50162">
    <property type="entry name" value="RECA_2"/>
    <property type="match status" value="1"/>
</dbReference>
<dbReference type="SMART" id="SM00382">
    <property type="entry name" value="AAA"/>
    <property type="match status" value="1"/>
</dbReference>
<dbReference type="InterPro" id="IPR020588">
    <property type="entry name" value="RecA_ATP-bd"/>
</dbReference>